<keyword evidence="1" id="KW-0597">Phosphoprotein</keyword>
<evidence type="ECO:0000313" key="3">
    <source>
        <dbReference type="EMBL" id="HHM02100.1"/>
    </source>
</evidence>
<dbReference type="Pfam" id="PF00072">
    <property type="entry name" value="Response_reg"/>
    <property type="match status" value="1"/>
</dbReference>
<dbReference type="AlphaFoldDB" id="A0A7V5RQ47"/>
<comment type="caution">
    <text evidence="3">The sequence shown here is derived from an EMBL/GenBank/DDBJ whole genome shotgun (WGS) entry which is preliminary data.</text>
</comment>
<gene>
    <name evidence="3" type="ORF">ENJ15_03740</name>
</gene>
<accession>A0A7V5RQ47</accession>
<reference evidence="3" key="1">
    <citation type="journal article" date="2020" name="mSystems">
        <title>Genome- and Community-Level Interaction Insights into Carbon Utilization and Element Cycling Functions of Hydrothermarchaeota in Hydrothermal Sediment.</title>
        <authorList>
            <person name="Zhou Z."/>
            <person name="Liu Y."/>
            <person name="Xu W."/>
            <person name="Pan J."/>
            <person name="Luo Z.H."/>
            <person name="Li M."/>
        </authorList>
    </citation>
    <scope>NUCLEOTIDE SEQUENCE [LARGE SCALE GENOMIC DNA]</scope>
    <source>
        <strain evidence="3">HyVt-460</strain>
    </source>
</reference>
<dbReference type="GO" id="GO:0000160">
    <property type="term" value="P:phosphorelay signal transduction system"/>
    <property type="evidence" value="ECO:0007669"/>
    <property type="project" value="InterPro"/>
</dbReference>
<name>A0A7V5RQ47_CALAY</name>
<feature type="modified residue" description="4-aspartylphosphate" evidence="1">
    <location>
        <position position="68"/>
    </location>
</feature>
<dbReference type="SUPFAM" id="SSF52172">
    <property type="entry name" value="CheY-like"/>
    <property type="match status" value="1"/>
</dbReference>
<dbReference type="EMBL" id="DRLI01000143">
    <property type="protein sequence ID" value="HHM02100.1"/>
    <property type="molecule type" value="Genomic_DNA"/>
</dbReference>
<evidence type="ECO:0000259" key="2">
    <source>
        <dbReference type="PROSITE" id="PS50110"/>
    </source>
</evidence>
<protein>
    <submittedName>
        <fullName evidence="3">Response regulator</fullName>
    </submittedName>
</protein>
<dbReference type="SMART" id="SM00448">
    <property type="entry name" value="REC"/>
    <property type="match status" value="1"/>
</dbReference>
<dbReference type="Gene3D" id="1.10.3210.10">
    <property type="entry name" value="Hypothetical protein af1432"/>
    <property type="match status" value="1"/>
</dbReference>
<organism evidence="3">
    <name type="scientific">Caldithrix abyssi</name>
    <dbReference type="NCBI Taxonomy" id="187145"/>
    <lineage>
        <taxon>Bacteria</taxon>
        <taxon>Pseudomonadati</taxon>
        <taxon>Calditrichota</taxon>
        <taxon>Calditrichia</taxon>
        <taxon>Calditrichales</taxon>
        <taxon>Calditrichaceae</taxon>
        <taxon>Caldithrix</taxon>
    </lineage>
</organism>
<dbReference type="InterPro" id="IPR052020">
    <property type="entry name" value="Cyclic_di-GMP/3'3'-cGAMP_PDE"/>
</dbReference>
<dbReference type="PANTHER" id="PTHR45228:SF8">
    <property type="entry name" value="TWO-COMPONENT RESPONSE REGULATOR-RELATED"/>
    <property type="match status" value="1"/>
</dbReference>
<dbReference type="Pfam" id="PF13487">
    <property type="entry name" value="HD_5"/>
    <property type="match status" value="1"/>
</dbReference>
<feature type="domain" description="Response regulatory" evidence="2">
    <location>
        <begin position="19"/>
        <end position="134"/>
    </location>
</feature>
<dbReference type="CDD" id="cd17569">
    <property type="entry name" value="REC_HupR-like"/>
    <property type="match status" value="1"/>
</dbReference>
<dbReference type="InterPro" id="IPR001789">
    <property type="entry name" value="Sig_transdc_resp-reg_receiver"/>
</dbReference>
<dbReference type="InterPro" id="IPR011006">
    <property type="entry name" value="CheY-like_superfamily"/>
</dbReference>
<sequence length="393" mass="44488">MPLLKIVSTKDGMMTKKYPVLFVDDEQNILISYKRNLRKYFQVETAGSGPEALELMRSKGPFAVIVSDMQMPVMDGARFLEKARAIDKDSVRMILTGFANIENAISAVNNGFIFRFLTKPCPPESLIAAIEEGIRQYQLIHAERELLEDTLQNSIGVLTAILGMVNPQAFGRANRIKQYVHQIAERLKLKDIWQLDMAAMLSQIGFVTLPPHILDKIYNGEILTEKEQIMLEEHPGIGGSLIEKIPRMDIIAAIIRDQNKKFSEHEAPAALTPRKKFISLGAQILKVVLAFDGYIYRGMSKDAAISMLERDQNSYNRQIVSLLNDLQVLEKERIRKSLPLDKLVSGVITEFPIISTRGKMLVNKDIQLTEPLIQRLKAYDRSVGIRQPIRVLM</sequence>
<dbReference type="Proteomes" id="UP000885771">
    <property type="component" value="Unassembled WGS sequence"/>
</dbReference>
<evidence type="ECO:0000256" key="1">
    <source>
        <dbReference type="PROSITE-ProRule" id="PRU00169"/>
    </source>
</evidence>
<dbReference type="Gene3D" id="3.40.50.2300">
    <property type="match status" value="1"/>
</dbReference>
<proteinExistence type="predicted"/>
<dbReference type="PROSITE" id="PS50110">
    <property type="entry name" value="RESPONSE_REGULATORY"/>
    <property type="match status" value="1"/>
</dbReference>
<dbReference type="PANTHER" id="PTHR45228">
    <property type="entry name" value="CYCLIC DI-GMP PHOSPHODIESTERASE TM_0186-RELATED"/>
    <property type="match status" value="1"/>
</dbReference>